<name>A0A2K3NPP2_TRIPR</name>
<accession>A0A2K3NPP2</accession>
<protein>
    <submittedName>
        <fullName evidence="1">Uncharacterized protein</fullName>
    </submittedName>
</protein>
<dbReference type="PANTHER" id="PTHR36017">
    <property type="entry name" value="EMBRYO DEFECTIVE 1381"/>
    <property type="match status" value="1"/>
</dbReference>
<reference evidence="1 2" key="2">
    <citation type="journal article" date="2017" name="Front. Plant Sci.">
        <title>Gene Classification and Mining of Molecular Markers Useful in Red Clover (Trifolium pratense) Breeding.</title>
        <authorList>
            <person name="Istvanek J."/>
            <person name="Dluhosova J."/>
            <person name="Dluhos P."/>
            <person name="Patkova L."/>
            <person name="Nedelnik J."/>
            <person name="Repkova J."/>
        </authorList>
    </citation>
    <scope>NUCLEOTIDE SEQUENCE [LARGE SCALE GENOMIC DNA]</scope>
    <source>
        <strain evidence="2">cv. Tatra</strain>
        <tissue evidence="1">Young leaves</tissue>
    </source>
</reference>
<dbReference type="STRING" id="57577.A0A2K3NPP2"/>
<dbReference type="AlphaFoldDB" id="A0A2K3NPP2"/>
<dbReference type="PANTHER" id="PTHR36017:SF1">
    <property type="entry name" value="EMBRYO DEFECTIVE 1381"/>
    <property type="match status" value="1"/>
</dbReference>
<organism evidence="1 2">
    <name type="scientific">Trifolium pratense</name>
    <name type="common">Red clover</name>
    <dbReference type="NCBI Taxonomy" id="57577"/>
    <lineage>
        <taxon>Eukaryota</taxon>
        <taxon>Viridiplantae</taxon>
        <taxon>Streptophyta</taxon>
        <taxon>Embryophyta</taxon>
        <taxon>Tracheophyta</taxon>
        <taxon>Spermatophyta</taxon>
        <taxon>Magnoliopsida</taxon>
        <taxon>eudicotyledons</taxon>
        <taxon>Gunneridae</taxon>
        <taxon>Pentapetalae</taxon>
        <taxon>rosids</taxon>
        <taxon>fabids</taxon>
        <taxon>Fabales</taxon>
        <taxon>Fabaceae</taxon>
        <taxon>Papilionoideae</taxon>
        <taxon>50 kb inversion clade</taxon>
        <taxon>NPAAA clade</taxon>
        <taxon>Hologalegina</taxon>
        <taxon>IRL clade</taxon>
        <taxon>Trifolieae</taxon>
        <taxon>Trifolium</taxon>
    </lineage>
</organism>
<dbReference type="EMBL" id="ASHM01000585">
    <property type="protein sequence ID" value="PNY05009.1"/>
    <property type="molecule type" value="Genomic_DNA"/>
</dbReference>
<proteinExistence type="predicted"/>
<sequence length="214" mass="23955">MHMVTDYFSHSEWKVIAEVLGPNPRHLFELYALKQNNYLQNTKVDGASTFEDIVDAYLAYLQRHPPRVDDPKLRMEWAKLQLMDFVQSLVIADFGVNYRIDYSEEIFDDPAAVALLQSLAGGAALCSTGSTLLSSHIYRNSEVSSKMACSAADAAHIPPLDSFSVAQNNTGTFLSPFDGLPWKVKMGGKSSTDFIESLSVPYIQDEMHFKWHIA</sequence>
<dbReference type="Proteomes" id="UP000236291">
    <property type="component" value="Unassembled WGS sequence"/>
</dbReference>
<evidence type="ECO:0000313" key="2">
    <source>
        <dbReference type="Proteomes" id="UP000236291"/>
    </source>
</evidence>
<reference evidence="1 2" key="1">
    <citation type="journal article" date="2014" name="Am. J. Bot.">
        <title>Genome assembly and annotation for red clover (Trifolium pratense; Fabaceae).</title>
        <authorList>
            <person name="Istvanek J."/>
            <person name="Jaros M."/>
            <person name="Krenek A."/>
            <person name="Repkova J."/>
        </authorList>
    </citation>
    <scope>NUCLEOTIDE SEQUENCE [LARGE SCALE GENOMIC DNA]</scope>
    <source>
        <strain evidence="2">cv. Tatra</strain>
        <tissue evidence="1">Young leaves</tissue>
    </source>
</reference>
<comment type="caution">
    <text evidence="1">The sequence shown here is derived from an EMBL/GenBank/DDBJ whole genome shotgun (WGS) entry which is preliminary data.</text>
</comment>
<gene>
    <name evidence="1" type="ORF">L195_g001445</name>
</gene>
<evidence type="ECO:0000313" key="1">
    <source>
        <dbReference type="EMBL" id="PNY05009.1"/>
    </source>
</evidence>
<dbReference type="ExpressionAtlas" id="A0A2K3NPP2">
    <property type="expression patterns" value="baseline"/>
</dbReference>